<proteinExistence type="predicted"/>
<dbReference type="PIRSF" id="PIRSF016624">
    <property type="entry name" value="Mu_prophg_I"/>
    <property type="match status" value="1"/>
</dbReference>
<gene>
    <name evidence="2" type="ORF">H0A36_23505</name>
</gene>
<sequence>MNNQTIALNTELNPILQAIETSQAPQWVQLIPAGVDVVGRDGRTWINDNPQAIVRAFNSSGVELPIDIEHASEHKAPKGEPAPAVAWVKQLEAREGGSIWGLVAWNREGDTLVTSKQYRYLSPVFTYETDSRRILRLSSAGLTNQPNLHLTALNQRQSQEDPTMDEKLVAALGLEPGATVEQAINAINQLKANEQKALNQQQTPDLNKFVPRSDYDKALNRAQTAELEIKKQQEKALNAEIETLIDKALKSGVITPASVEYHKSCCRQEKGLELFKQYVMQGPKVVQDVGNFDKNPPESSDKLTEEDKAVCHMLGLSEKEFTSHK</sequence>
<dbReference type="Proteomes" id="UP000569732">
    <property type="component" value="Unassembled WGS sequence"/>
</dbReference>
<comment type="caution">
    <text evidence="2">The sequence shown here is derived from an EMBL/GenBank/DDBJ whole genome shotgun (WGS) entry which is preliminary data.</text>
</comment>
<evidence type="ECO:0008006" key="4">
    <source>
        <dbReference type="Google" id="ProtNLM"/>
    </source>
</evidence>
<dbReference type="EMBL" id="JACCKB010000056">
    <property type="protein sequence ID" value="NYZ68991.1"/>
    <property type="molecule type" value="Genomic_DNA"/>
</dbReference>
<dbReference type="Pfam" id="PF10123">
    <property type="entry name" value="Mu-like_Pro"/>
    <property type="match status" value="1"/>
</dbReference>
<protein>
    <recommendedName>
        <fullName evidence="4">Mu-like prophage I protein</fullName>
    </recommendedName>
</protein>
<keyword evidence="3" id="KW-1185">Reference proteome</keyword>
<evidence type="ECO:0000313" key="2">
    <source>
        <dbReference type="EMBL" id="NYZ68991.1"/>
    </source>
</evidence>
<dbReference type="RefSeq" id="WP_180570992.1">
    <property type="nucleotide sequence ID" value="NZ_JACCKB010000056.1"/>
</dbReference>
<evidence type="ECO:0000256" key="1">
    <source>
        <dbReference type="SAM" id="Coils"/>
    </source>
</evidence>
<reference evidence="2 3" key="1">
    <citation type="submission" date="2020-07" db="EMBL/GenBank/DDBJ databases">
        <title>Endozoicomonas sp. nov., isolated from sediment.</title>
        <authorList>
            <person name="Gu T."/>
        </authorList>
    </citation>
    <scope>NUCLEOTIDE SEQUENCE [LARGE SCALE GENOMIC DNA]</scope>
    <source>
        <strain evidence="2 3">SM1973</strain>
    </source>
</reference>
<accession>A0A853IG76</accession>
<dbReference type="AlphaFoldDB" id="A0A853IG76"/>
<dbReference type="InterPro" id="IPR012106">
    <property type="entry name" value="Phage_Mu_Gp1"/>
</dbReference>
<organism evidence="2 3">
    <name type="scientific">Spartinivicinus marinus</name>
    <dbReference type="NCBI Taxonomy" id="2994442"/>
    <lineage>
        <taxon>Bacteria</taxon>
        <taxon>Pseudomonadati</taxon>
        <taxon>Pseudomonadota</taxon>
        <taxon>Gammaproteobacteria</taxon>
        <taxon>Oceanospirillales</taxon>
        <taxon>Zooshikellaceae</taxon>
        <taxon>Spartinivicinus</taxon>
    </lineage>
</organism>
<name>A0A853IG76_9GAMM</name>
<feature type="coiled-coil region" evidence="1">
    <location>
        <begin position="180"/>
        <end position="247"/>
    </location>
</feature>
<evidence type="ECO:0000313" key="3">
    <source>
        <dbReference type="Proteomes" id="UP000569732"/>
    </source>
</evidence>
<keyword evidence="1" id="KW-0175">Coiled coil</keyword>